<name>A0A645EWM1_9ZZZZ</name>
<accession>A0A645EWM1</accession>
<dbReference type="EMBL" id="VSSQ01051746">
    <property type="protein sequence ID" value="MPN05840.1"/>
    <property type="molecule type" value="Genomic_DNA"/>
</dbReference>
<protein>
    <submittedName>
        <fullName evidence="1">Uncharacterized protein</fullName>
    </submittedName>
</protein>
<reference evidence="1" key="1">
    <citation type="submission" date="2019-08" db="EMBL/GenBank/DDBJ databases">
        <authorList>
            <person name="Kucharzyk K."/>
            <person name="Murdoch R.W."/>
            <person name="Higgins S."/>
            <person name="Loffler F."/>
        </authorList>
    </citation>
    <scope>NUCLEOTIDE SEQUENCE</scope>
</reference>
<proteinExistence type="predicted"/>
<sequence>MMKDTTGRSAATIAEAIRSEHPAYSVFSLGICPEGTGLEGWETESDAESA</sequence>
<dbReference type="AlphaFoldDB" id="A0A645EWM1"/>
<comment type="caution">
    <text evidence="1">The sequence shown here is derived from an EMBL/GenBank/DDBJ whole genome shotgun (WGS) entry which is preliminary data.</text>
</comment>
<gene>
    <name evidence="1" type="ORF">SDC9_153094</name>
</gene>
<organism evidence="1">
    <name type="scientific">bioreactor metagenome</name>
    <dbReference type="NCBI Taxonomy" id="1076179"/>
    <lineage>
        <taxon>unclassified sequences</taxon>
        <taxon>metagenomes</taxon>
        <taxon>ecological metagenomes</taxon>
    </lineage>
</organism>
<evidence type="ECO:0000313" key="1">
    <source>
        <dbReference type="EMBL" id="MPN05840.1"/>
    </source>
</evidence>